<evidence type="ECO:0000256" key="1">
    <source>
        <dbReference type="SAM" id="MobiDB-lite"/>
    </source>
</evidence>
<evidence type="ECO:0000313" key="2">
    <source>
        <dbReference type="EMBL" id="JAE23114.1"/>
    </source>
</evidence>
<proteinExistence type="predicted"/>
<protein>
    <submittedName>
        <fullName evidence="2">Uncharacterized protein</fullName>
    </submittedName>
</protein>
<sequence>MVVFSTTPRPQIPTPNPDLPKFLNPKSTLPLRSHLSIGNRTPIRPDASSSSGVASPRAR</sequence>
<dbReference type="EMBL" id="GBRH01174782">
    <property type="protein sequence ID" value="JAE23114.1"/>
    <property type="molecule type" value="Transcribed_RNA"/>
</dbReference>
<feature type="region of interest" description="Disordered" evidence="1">
    <location>
        <begin position="1"/>
        <end position="59"/>
    </location>
</feature>
<accession>A0A0A9GIA0</accession>
<name>A0A0A9GIA0_ARUDO</name>
<reference evidence="2" key="1">
    <citation type="submission" date="2014-09" db="EMBL/GenBank/DDBJ databases">
        <authorList>
            <person name="Magalhaes I.L.F."/>
            <person name="Oliveira U."/>
            <person name="Santos F.R."/>
            <person name="Vidigal T.H.D.A."/>
            <person name="Brescovit A.D."/>
            <person name="Santos A.J."/>
        </authorList>
    </citation>
    <scope>NUCLEOTIDE SEQUENCE</scope>
    <source>
        <tissue evidence="2">Shoot tissue taken approximately 20 cm above the soil surface</tissue>
    </source>
</reference>
<organism evidence="2">
    <name type="scientific">Arundo donax</name>
    <name type="common">Giant reed</name>
    <name type="synonym">Donax arundinaceus</name>
    <dbReference type="NCBI Taxonomy" id="35708"/>
    <lineage>
        <taxon>Eukaryota</taxon>
        <taxon>Viridiplantae</taxon>
        <taxon>Streptophyta</taxon>
        <taxon>Embryophyta</taxon>
        <taxon>Tracheophyta</taxon>
        <taxon>Spermatophyta</taxon>
        <taxon>Magnoliopsida</taxon>
        <taxon>Liliopsida</taxon>
        <taxon>Poales</taxon>
        <taxon>Poaceae</taxon>
        <taxon>PACMAD clade</taxon>
        <taxon>Arundinoideae</taxon>
        <taxon>Arundineae</taxon>
        <taxon>Arundo</taxon>
    </lineage>
</organism>
<reference evidence="2" key="2">
    <citation type="journal article" date="2015" name="Data Brief">
        <title>Shoot transcriptome of the giant reed, Arundo donax.</title>
        <authorList>
            <person name="Barrero R.A."/>
            <person name="Guerrero F.D."/>
            <person name="Moolhuijzen P."/>
            <person name="Goolsby J.A."/>
            <person name="Tidwell J."/>
            <person name="Bellgard S.E."/>
            <person name="Bellgard M.I."/>
        </authorList>
    </citation>
    <scope>NUCLEOTIDE SEQUENCE</scope>
    <source>
        <tissue evidence="2">Shoot tissue taken approximately 20 cm above the soil surface</tissue>
    </source>
</reference>
<dbReference type="AlphaFoldDB" id="A0A0A9GIA0"/>